<feature type="compositionally biased region" description="Polar residues" evidence="1">
    <location>
        <begin position="267"/>
        <end position="285"/>
    </location>
</feature>
<accession>A0A6A7ABV3</accession>
<protein>
    <submittedName>
        <fullName evidence="2">Uncharacterized protein</fullName>
    </submittedName>
</protein>
<name>A0A6A7ABV3_9PLEO</name>
<proteinExistence type="predicted"/>
<reference evidence="2" key="1">
    <citation type="journal article" date="2020" name="Stud. Mycol.">
        <title>101 Dothideomycetes genomes: a test case for predicting lifestyles and emergence of pathogens.</title>
        <authorList>
            <person name="Haridas S."/>
            <person name="Albert R."/>
            <person name="Binder M."/>
            <person name="Bloem J."/>
            <person name="Labutti K."/>
            <person name="Salamov A."/>
            <person name="Andreopoulos B."/>
            <person name="Baker S."/>
            <person name="Barry K."/>
            <person name="Bills G."/>
            <person name="Bluhm B."/>
            <person name="Cannon C."/>
            <person name="Castanera R."/>
            <person name="Culley D."/>
            <person name="Daum C."/>
            <person name="Ezra D."/>
            <person name="Gonzalez J."/>
            <person name="Henrissat B."/>
            <person name="Kuo A."/>
            <person name="Liang C."/>
            <person name="Lipzen A."/>
            <person name="Lutzoni F."/>
            <person name="Magnuson J."/>
            <person name="Mondo S."/>
            <person name="Nolan M."/>
            <person name="Ohm R."/>
            <person name="Pangilinan J."/>
            <person name="Park H.-J."/>
            <person name="Ramirez L."/>
            <person name="Alfaro M."/>
            <person name="Sun H."/>
            <person name="Tritt A."/>
            <person name="Yoshinaga Y."/>
            <person name="Zwiers L.-H."/>
            <person name="Turgeon B."/>
            <person name="Goodwin S."/>
            <person name="Spatafora J."/>
            <person name="Crous P."/>
            <person name="Grigoriev I."/>
        </authorList>
    </citation>
    <scope>NUCLEOTIDE SEQUENCE</scope>
    <source>
        <strain evidence="2">CBS 113818</strain>
    </source>
</reference>
<sequence>MKLFACCPYLAFIYCSVVDSLLRDRIVMRFEPQTGPNAGHCHVVLRKASHATASITELRIAPLFSRRIRIEPCALEIPPSQHRLIDLRGGWYTSDQPSPYHAMIRPSLWIYPEDVFAPVREGRRVSLDNLPYPNELWAGQVMKELYKLSHVLNVLSLSQLVQYVPKSKDLSGWVLHMDFATRAEAEATSRFTGIEIGGRRLHIAGTKYLASTPCLGMLDDRRDTTPVTGAAALLLALDLRKHKKSCSASGYWVRRTGSSELLHINSEKSASQSHDVQSQSIQIVH</sequence>
<keyword evidence="3" id="KW-1185">Reference proteome</keyword>
<dbReference type="OrthoDB" id="3808060at2759"/>
<evidence type="ECO:0000313" key="3">
    <source>
        <dbReference type="Proteomes" id="UP000799424"/>
    </source>
</evidence>
<dbReference type="AlphaFoldDB" id="A0A6A7ABV3"/>
<organism evidence="2 3">
    <name type="scientific">Ophiobolus disseminans</name>
    <dbReference type="NCBI Taxonomy" id="1469910"/>
    <lineage>
        <taxon>Eukaryota</taxon>
        <taxon>Fungi</taxon>
        <taxon>Dikarya</taxon>
        <taxon>Ascomycota</taxon>
        <taxon>Pezizomycotina</taxon>
        <taxon>Dothideomycetes</taxon>
        <taxon>Pleosporomycetidae</taxon>
        <taxon>Pleosporales</taxon>
        <taxon>Pleosporineae</taxon>
        <taxon>Phaeosphaeriaceae</taxon>
        <taxon>Ophiobolus</taxon>
    </lineage>
</organism>
<evidence type="ECO:0000313" key="2">
    <source>
        <dbReference type="EMBL" id="KAF2830208.1"/>
    </source>
</evidence>
<evidence type="ECO:0000256" key="1">
    <source>
        <dbReference type="SAM" id="MobiDB-lite"/>
    </source>
</evidence>
<gene>
    <name evidence="2" type="ORF">CC86DRAFT_181974</name>
</gene>
<dbReference type="Proteomes" id="UP000799424">
    <property type="component" value="Unassembled WGS sequence"/>
</dbReference>
<feature type="region of interest" description="Disordered" evidence="1">
    <location>
        <begin position="266"/>
        <end position="285"/>
    </location>
</feature>
<dbReference type="EMBL" id="MU006220">
    <property type="protein sequence ID" value="KAF2830208.1"/>
    <property type="molecule type" value="Genomic_DNA"/>
</dbReference>